<keyword evidence="2" id="KW-0449">Lipoprotein</keyword>
<dbReference type="KEGG" id="sphh:SDAV_00759"/>
<evidence type="ECO:0000256" key="1">
    <source>
        <dbReference type="SAM" id="SignalP"/>
    </source>
</evidence>
<feature type="signal peptide" evidence="1">
    <location>
        <begin position="1"/>
        <end position="22"/>
    </location>
</feature>
<evidence type="ECO:0000313" key="3">
    <source>
        <dbReference type="Proteomes" id="UP000253689"/>
    </source>
</evidence>
<keyword evidence="1" id="KW-0732">Signal</keyword>
<sequence>MKRLLSIIGAITLLGTSTTSLVACNTAQEYTPEELTKLKENNKIDTADENIKNNLEWIAPQEKPFNEVDNKWYYVVWKGENWNITKFKNYEEIIPQKHEYQYKTIEEKSKYKIQLRYYSRNDTKINLIIFKSINEPTFIWEENSNNFKSVYRWNLDTNEPDLIIDNDGNIKVNGE</sequence>
<dbReference type="AlphaFoldDB" id="A0A345DNF6"/>
<reference evidence="3" key="1">
    <citation type="submission" date="2018-07" db="EMBL/GenBank/DDBJ databases">
        <title>Complete Genome Sequence of Spiroplasma phoeniceum.</title>
        <authorList>
            <person name="Davis R.E."/>
            <person name="Shao J.Y."/>
            <person name="Zhao Y."/>
            <person name="Silver A."/>
            <person name="Stump z."/>
            <person name="Gasparich G."/>
        </authorList>
    </citation>
    <scope>NUCLEOTIDE SEQUENCE [LARGE SCALE GENOMIC DNA]</scope>
    <source>
        <strain evidence="3">P40</strain>
    </source>
</reference>
<dbReference type="Proteomes" id="UP000253689">
    <property type="component" value="Chromosome"/>
</dbReference>
<gene>
    <name evidence="2" type="ORF">SDAV_00759</name>
</gene>
<name>A0A345DNF6_9MOLU</name>
<dbReference type="InterPro" id="IPR054816">
    <property type="entry name" value="Lipoprotein_mollicutes-type_CS"/>
</dbReference>
<proteinExistence type="predicted"/>
<dbReference type="NCBIfam" id="NF038029">
    <property type="entry name" value="LP_plasma"/>
    <property type="match status" value="1"/>
</dbReference>
<protein>
    <submittedName>
        <fullName evidence="2">Lipoprotein</fullName>
    </submittedName>
</protein>
<dbReference type="RefSeq" id="WP_114564594.1">
    <property type="nucleotide sequence ID" value="NZ_CP031088.1"/>
</dbReference>
<dbReference type="EMBL" id="CP031088">
    <property type="protein sequence ID" value="AXF95744.1"/>
    <property type="molecule type" value="Genomic_DNA"/>
</dbReference>
<dbReference type="PROSITE" id="PS51257">
    <property type="entry name" value="PROKAR_LIPOPROTEIN"/>
    <property type="match status" value="1"/>
</dbReference>
<accession>A0A345DNF6</accession>
<keyword evidence="3" id="KW-1185">Reference proteome</keyword>
<feature type="chain" id="PRO_5016863788" evidence="1">
    <location>
        <begin position="23"/>
        <end position="175"/>
    </location>
</feature>
<organism evidence="2 3">
    <name type="scientific">Spiroplasma phoeniceum P40</name>
    <dbReference type="NCBI Taxonomy" id="1276259"/>
    <lineage>
        <taxon>Bacteria</taxon>
        <taxon>Bacillati</taxon>
        <taxon>Mycoplasmatota</taxon>
        <taxon>Mollicutes</taxon>
        <taxon>Entomoplasmatales</taxon>
        <taxon>Spiroplasmataceae</taxon>
        <taxon>Spiroplasma</taxon>
    </lineage>
</organism>
<evidence type="ECO:0000313" key="2">
    <source>
        <dbReference type="EMBL" id="AXF95744.1"/>
    </source>
</evidence>